<dbReference type="Gramene" id="TuG1812G0200004027.01.T01">
    <property type="protein sequence ID" value="TuG1812G0200004027.01.T01.cds405969"/>
    <property type="gene ID" value="TuG1812G0200004027.01"/>
</dbReference>
<accession>A0A8R7TKC5</accession>
<protein>
    <submittedName>
        <fullName evidence="1">Uncharacterized protein</fullName>
    </submittedName>
</protein>
<sequence length="83" mass="9090">QYADSASLGAALRAAHGWLCKQQGEFVPIARVYSGGSDTTSLSMKLAVPFGGCEGDDELLNKYTLLVKKRLEIEQKLVERFGR</sequence>
<dbReference type="EnsemblPlants" id="TuG1812G0200004027.01.T01">
    <property type="protein sequence ID" value="TuG1812G0200004027.01.T01.cds405969"/>
    <property type="gene ID" value="TuG1812G0200004027.01"/>
</dbReference>
<dbReference type="Proteomes" id="UP000015106">
    <property type="component" value="Chromosome 2"/>
</dbReference>
<organism evidence="1 2">
    <name type="scientific">Triticum urartu</name>
    <name type="common">Red wild einkorn</name>
    <name type="synonym">Crithodium urartu</name>
    <dbReference type="NCBI Taxonomy" id="4572"/>
    <lineage>
        <taxon>Eukaryota</taxon>
        <taxon>Viridiplantae</taxon>
        <taxon>Streptophyta</taxon>
        <taxon>Embryophyta</taxon>
        <taxon>Tracheophyta</taxon>
        <taxon>Spermatophyta</taxon>
        <taxon>Magnoliopsida</taxon>
        <taxon>Liliopsida</taxon>
        <taxon>Poales</taxon>
        <taxon>Poaceae</taxon>
        <taxon>BOP clade</taxon>
        <taxon>Pooideae</taxon>
        <taxon>Triticodae</taxon>
        <taxon>Triticeae</taxon>
        <taxon>Triticinae</taxon>
        <taxon>Triticum</taxon>
    </lineage>
</organism>
<evidence type="ECO:0000313" key="1">
    <source>
        <dbReference type="EnsemblPlants" id="TuG1812G0200004027.01.T01.cds405969"/>
    </source>
</evidence>
<proteinExistence type="predicted"/>
<evidence type="ECO:0000313" key="2">
    <source>
        <dbReference type="Proteomes" id="UP000015106"/>
    </source>
</evidence>
<keyword evidence="2" id="KW-1185">Reference proteome</keyword>
<reference evidence="1" key="3">
    <citation type="submission" date="2022-06" db="UniProtKB">
        <authorList>
            <consortium name="EnsemblPlants"/>
        </authorList>
    </citation>
    <scope>IDENTIFICATION</scope>
</reference>
<dbReference type="AlphaFoldDB" id="A0A8R7TKC5"/>
<name>A0A8R7TKC5_TRIUA</name>
<reference evidence="2" key="1">
    <citation type="journal article" date="2013" name="Nature">
        <title>Draft genome of the wheat A-genome progenitor Triticum urartu.</title>
        <authorList>
            <person name="Ling H.Q."/>
            <person name="Zhao S."/>
            <person name="Liu D."/>
            <person name="Wang J."/>
            <person name="Sun H."/>
            <person name="Zhang C."/>
            <person name="Fan H."/>
            <person name="Li D."/>
            <person name="Dong L."/>
            <person name="Tao Y."/>
            <person name="Gao C."/>
            <person name="Wu H."/>
            <person name="Li Y."/>
            <person name="Cui Y."/>
            <person name="Guo X."/>
            <person name="Zheng S."/>
            <person name="Wang B."/>
            <person name="Yu K."/>
            <person name="Liang Q."/>
            <person name="Yang W."/>
            <person name="Lou X."/>
            <person name="Chen J."/>
            <person name="Feng M."/>
            <person name="Jian J."/>
            <person name="Zhang X."/>
            <person name="Luo G."/>
            <person name="Jiang Y."/>
            <person name="Liu J."/>
            <person name="Wang Z."/>
            <person name="Sha Y."/>
            <person name="Zhang B."/>
            <person name="Wu H."/>
            <person name="Tang D."/>
            <person name="Shen Q."/>
            <person name="Xue P."/>
            <person name="Zou S."/>
            <person name="Wang X."/>
            <person name="Liu X."/>
            <person name="Wang F."/>
            <person name="Yang Y."/>
            <person name="An X."/>
            <person name="Dong Z."/>
            <person name="Zhang K."/>
            <person name="Zhang X."/>
            <person name="Luo M.C."/>
            <person name="Dvorak J."/>
            <person name="Tong Y."/>
            <person name="Wang J."/>
            <person name="Yang H."/>
            <person name="Li Z."/>
            <person name="Wang D."/>
            <person name="Zhang A."/>
            <person name="Wang J."/>
        </authorList>
    </citation>
    <scope>NUCLEOTIDE SEQUENCE</scope>
    <source>
        <strain evidence="2">cv. G1812</strain>
    </source>
</reference>
<reference evidence="1" key="2">
    <citation type="submission" date="2018-03" db="EMBL/GenBank/DDBJ databases">
        <title>The Triticum urartu genome reveals the dynamic nature of wheat genome evolution.</title>
        <authorList>
            <person name="Ling H."/>
            <person name="Ma B."/>
            <person name="Shi X."/>
            <person name="Liu H."/>
            <person name="Dong L."/>
            <person name="Sun H."/>
            <person name="Cao Y."/>
            <person name="Gao Q."/>
            <person name="Zheng S."/>
            <person name="Li Y."/>
            <person name="Yu Y."/>
            <person name="Du H."/>
            <person name="Qi M."/>
            <person name="Li Y."/>
            <person name="Yu H."/>
            <person name="Cui Y."/>
            <person name="Wang N."/>
            <person name="Chen C."/>
            <person name="Wu H."/>
            <person name="Zhao Y."/>
            <person name="Zhang J."/>
            <person name="Li Y."/>
            <person name="Zhou W."/>
            <person name="Zhang B."/>
            <person name="Hu W."/>
            <person name="Eijk M."/>
            <person name="Tang J."/>
            <person name="Witsenboer H."/>
            <person name="Zhao S."/>
            <person name="Li Z."/>
            <person name="Zhang A."/>
            <person name="Wang D."/>
            <person name="Liang C."/>
        </authorList>
    </citation>
    <scope>NUCLEOTIDE SEQUENCE [LARGE SCALE GENOMIC DNA]</scope>
    <source>
        <strain evidence="1">cv. G1812</strain>
    </source>
</reference>